<sequence>MQVTPAPPSFPPSVIFSKANQSVLATYNKAPWGTASAESLPAIPDFWTRDQSASLDKGRATAEEWPFVYVSGTKLMLSGRNHYFGGTNAVDLIDTCKFTNDQIRQAFQIHAKNGVRVVRIFAFINGFGQPGGASWKCRPIQPYIGRYDEYALKRVDLLLAEAGKNGIKLVLALSNFNADLGGWQWYVDNILGGGDMEWFLTNALVKQAYKNYLTMLIWRTNTITGIQYRSDPTILAWECANEPHTSDNYEKSRGWTPGHLVYNWLSEMSAFIRSQDPNHLIATGEEGYRTEGPTDCCHNSWINSGLKGGDFLKNCGLHNISFCTIHAYTDSWGIAASEASWLNANIIVDRAKIAHGLGKPIVLEEYGMKNGYMPCRDTLFHSMQDAANGAGYAGSLVWQVYANHIDDKYGSFDFSYGECGTNAVTAQNWYLRGL</sequence>
<evidence type="ECO:0000313" key="10">
    <source>
        <dbReference type="EMBL" id="KAK9817067.1"/>
    </source>
</evidence>
<evidence type="ECO:0000256" key="6">
    <source>
        <dbReference type="ARBA" id="ARBA00022729"/>
    </source>
</evidence>
<dbReference type="GO" id="GO:0005576">
    <property type="term" value="C:extracellular region"/>
    <property type="evidence" value="ECO:0007669"/>
    <property type="project" value="UniProtKB-SubCell"/>
</dbReference>
<reference evidence="10 11" key="1">
    <citation type="journal article" date="2024" name="Nat. Commun.">
        <title>Phylogenomics reveals the evolutionary origins of lichenization in chlorophyte algae.</title>
        <authorList>
            <person name="Puginier C."/>
            <person name="Libourel C."/>
            <person name="Otte J."/>
            <person name="Skaloud P."/>
            <person name="Haon M."/>
            <person name="Grisel S."/>
            <person name="Petersen M."/>
            <person name="Berrin J.G."/>
            <person name="Delaux P.M."/>
            <person name="Dal Grande F."/>
            <person name="Keller J."/>
        </authorList>
    </citation>
    <scope>NUCLEOTIDE SEQUENCE [LARGE SCALE GENOMIC DNA]</scope>
    <source>
        <strain evidence="10 11">SAG 2043</strain>
    </source>
</reference>
<evidence type="ECO:0000259" key="9">
    <source>
        <dbReference type="Pfam" id="PF26410"/>
    </source>
</evidence>
<dbReference type="GO" id="GO:0000272">
    <property type="term" value="P:polysaccharide catabolic process"/>
    <property type="evidence" value="ECO:0007669"/>
    <property type="project" value="InterPro"/>
</dbReference>
<dbReference type="GO" id="GO:0016985">
    <property type="term" value="F:mannan endo-1,4-beta-mannosidase activity"/>
    <property type="evidence" value="ECO:0007669"/>
    <property type="project" value="UniProtKB-EC"/>
</dbReference>
<evidence type="ECO:0000313" key="11">
    <source>
        <dbReference type="Proteomes" id="UP001489004"/>
    </source>
</evidence>
<dbReference type="InterPro" id="IPR001547">
    <property type="entry name" value="Glyco_hydro_5"/>
</dbReference>
<dbReference type="AlphaFoldDB" id="A0AAW1Q6W6"/>
<dbReference type="InterPro" id="IPR045053">
    <property type="entry name" value="MAN-like"/>
</dbReference>
<keyword evidence="5" id="KW-0964">Secreted</keyword>
<gene>
    <name evidence="10" type="ORF">WJX72_009014</name>
</gene>
<proteinExistence type="inferred from homology"/>
<evidence type="ECO:0000256" key="4">
    <source>
        <dbReference type="ARBA" id="ARBA00012706"/>
    </source>
</evidence>
<dbReference type="Gene3D" id="3.20.20.80">
    <property type="entry name" value="Glycosidases"/>
    <property type="match status" value="1"/>
</dbReference>
<dbReference type="SUPFAM" id="SSF51445">
    <property type="entry name" value="(Trans)glycosidases"/>
    <property type="match status" value="1"/>
</dbReference>
<comment type="similarity">
    <text evidence="3">Belongs to the glycosyl hydrolase 5 (cellulase A) family.</text>
</comment>
<dbReference type="InterPro" id="IPR017853">
    <property type="entry name" value="GH"/>
</dbReference>
<evidence type="ECO:0000256" key="7">
    <source>
        <dbReference type="ARBA" id="ARBA00022801"/>
    </source>
</evidence>
<protein>
    <recommendedName>
        <fullName evidence="4">mannan endo-1,4-beta-mannosidase</fullName>
        <ecNumber evidence="4">3.2.1.78</ecNumber>
    </recommendedName>
</protein>
<comment type="subcellular location">
    <subcellularLocation>
        <location evidence="2">Secreted</location>
    </subcellularLocation>
</comment>
<dbReference type="Proteomes" id="UP001489004">
    <property type="component" value="Unassembled WGS sequence"/>
</dbReference>
<keyword evidence="11" id="KW-1185">Reference proteome</keyword>
<name>A0AAW1Q6W6_9CHLO</name>
<comment type="catalytic activity">
    <reaction evidence="1">
        <text>Random hydrolysis of (1-&gt;4)-beta-D-mannosidic linkages in mannans, galactomannans and glucomannans.</text>
        <dbReference type="EC" id="3.2.1.78"/>
    </reaction>
</comment>
<dbReference type="Pfam" id="PF26410">
    <property type="entry name" value="GH5_mannosidase"/>
    <property type="match status" value="1"/>
</dbReference>
<dbReference type="PANTHER" id="PTHR31451:SF39">
    <property type="entry name" value="MANNAN ENDO-1,4-BETA-MANNOSIDASE 1"/>
    <property type="match status" value="1"/>
</dbReference>
<feature type="domain" description="Glycoside hydrolase family 5" evidence="9">
    <location>
        <begin position="67"/>
        <end position="370"/>
    </location>
</feature>
<evidence type="ECO:0000256" key="1">
    <source>
        <dbReference type="ARBA" id="ARBA00001678"/>
    </source>
</evidence>
<dbReference type="EMBL" id="JALJOR010000005">
    <property type="protein sequence ID" value="KAK9817067.1"/>
    <property type="molecule type" value="Genomic_DNA"/>
</dbReference>
<keyword evidence="6" id="KW-0732">Signal</keyword>
<evidence type="ECO:0000256" key="5">
    <source>
        <dbReference type="ARBA" id="ARBA00022525"/>
    </source>
</evidence>
<dbReference type="EC" id="3.2.1.78" evidence="4"/>
<evidence type="ECO:0000256" key="3">
    <source>
        <dbReference type="ARBA" id="ARBA00005641"/>
    </source>
</evidence>
<comment type="caution">
    <text evidence="10">The sequence shown here is derived from an EMBL/GenBank/DDBJ whole genome shotgun (WGS) entry which is preliminary data.</text>
</comment>
<keyword evidence="8" id="KW-0326">Glycosidase</keyword>
<evidence type="ECO:0000256" key="2">
    <source>
        <dbReference type="ARBA" id="ARBA00004613"/>
    </source>
</evidence>
<accession>A0AAW1Q6W6</accession>
<dbReference type="PANTHER" id="PTHR31451">
    <property type="match status" value="1"/>
</dbReference>
<keyword evidence="7" id="KW-0378">Hydrolase</keyword>
<evidence type="ECO:0000256" key="8">
    <source>
        <dbReference type="ARBA" id="ARBA00023295"/>
    </source>
</evidence>
<organism evidence="10 11">
    <name type="scientific">[Myrmecia] bisecta</name>
    <dbReference type="NCBI Taxonomy" id="41462"/>
    <lineage>
        <taxon>Eukaryota</taxon>
        <taxon>Viridiplantae</taxon>
        <taxon>Chlorophyta</taxon>
        <taxon>core chlorophytes</taxon>
        <taxon>Trebouxiophyceae</taxon>
        <taxon>Trebouxiales</taxon>
        <taxon>Trebouxiaceae</taxon>
        <taxon>Myrmecia</taxon>
    </lineage>
</organism>